<evidence type="ECO:0000313" key="1">
    <source>
        <dbReference type="EMBL" id="KAJ7957818.1"/>
    </source>
</evidence>
<organism evidence="1 2">
    <name type="scientific">Quillaja saponaria</name>
    <name type="common">Soap bark tree</name>
    <dbReference type="NCBI Taxonomy" id="32244"/>
    <lineage>
        <taxon>Eukaryota</taxon>
        <taxon>Viridiplantae</taxon>
        <taxon>Streptophyta</taxon>
        <taxon>Embryophyta</taxon>
        <taxon>Tracheophyta</taxon>
        <taxon>Spermatophyta</taxon>
        <taxon>Magnoliopsida</taxon>
        <taxon>eudicotyledons</taxon>
        <taxon>Gunneridae</taxon>
        <taxon>Pentapetalae</taxon>
        <taxon>rosids</taxon>
        <taxon>fabids</taxon>
        <taxon>Fabales</taxon>
        <taxon>Quillajaceae</taxon>
        <taxon>Quillaja</taxon>
    </lineage>
</organism>
<comment type="caution">
    <text evidence="1">The sequence shown here is derived from an EMBL/GenBank/DDBJ whole genome shotgun (WGS) entry which is preliminary data.</text>
</comment>
<dbReference type="GO" id="GO:0045893">
    <property type="term" value="P:positive regulation of DNA-templated transcription"/>
    <property type="evidence" value="ECO:0007669"/>
    <property type="project" value="TreeGrafter"/>
</dbReference>
<reference evidence="1" key="1">
    <citation type="journal article" date="2023" name="Science">
        <title>Elucidation of the pathway for biosynthesis of saponin adjuvants from the soapbark tree.</title>
        <authorList>
            <person name="Reed J."/>
            <person name="Orme A."/>
            <person name="El-Demerdash A."/>
            <person name="Owen C."/>
            <person name="Martin L.B.B."/>
            <person name="Misra R.C."/>
            <person name="Kikuchi S."/>
            <person name="Rejzek M."/>
            <person name="Martin A.C."/>
            <person name="Harkess A."/>
            <person name="Leebens-Mack J."/>
            <person name="Louveau T."/>
            <person name="Stephenson M.J."/>
            <person name="Osbourn A."/>
        </authorList>
    </citation>
    <scope>NUCLEOTIDE SEQUENCE</scope>
    <source>
        <strain evidence="1">S10</strain>
    </source>
</reference>
<dbReference type="Pfam" id="PF05142">
    <property type="entry name" value="DUF702"/>
    <property type="match status" value="1"/>
</dbReference>
<accession>A0AAD7LH58</accession>
<dbReference type="Proteomes" id="UP001163823">
    <property type="component" value="Chromosome 8"/>
</dbReference>
<name>A0AAD7LH58_QUISA</name>
<sequence>MQQHHQQIRGDNSRRQRENQGLGALACAPLPITTTGLELGPFPAELNSPAVFRCVRVSPMSNADDQYAYQTSVNIGGHVFRGILYDQGVEGTYTGETSSGGGGGESQQLSLLTAATTTTSNQLLDPSSLYPAPFNAFMTGTQFFPPPRS</sequence>
<dbReference type="GO" id="GO:0003677">
    <property type="term" value="F:DNA binding"/>
    <property type="evidence" value="ECO:0007669"/>
    <property type="project" value="TreeGrafter"/>
</dbReference>
<dbReference type="GO" id="GO:0005634">
    <property type="term" value="C:nucleus"/>
    <property type="evidence" value="ECO:0007669"/>
    <property type="project" value="TreeGrafter"/>
</dbReference>
<evidence type="ECO:0000313" key="2">
    <source>
        <dbReference type="Proteomes" id="UP001163823"/>
    </source>
</evidence>
<dbReference type="InterPro" id="IPR007818">
    <property type="entry name" value="SHI"/>
</dbReference>
<gene>
    <name evidence="1" type="ORF">O6P43_018636</name>
</gene>
<dbReference type="GO" id="GO:0003700">
    <property type="term" value="F:DNA-binding transcription factor activity"/>
    <property type="evidence" value="ECO:0007669"/>
    <property type="project" value="InterPro"/>
</dbReference>
<proteinExistence type="predicted"/>
<protein>
    <submittedName>
        <fullName evidence="1">Protein SHI RELATED SEQUENCE 1-like</fullName>
    </submittedName>
</protein>
<keyword evidence="2" id="KW-1185">Reference proteome</keyword>
<dbReference type="PANTHER" id="PTHR31604">
    <property type="entry name" value="PROTEIN LATERAL ROOT PRIMORDIUM 1"/>
    <property type="match status" value="1"/>
</dbReference>
<dbReference type="KEGG" id="qsa:O6P43_018636"/>
<dbReference type="AlphaFoldDB" id="A0AAD7LH58"/>
<dbReference type="PANTHER" id="PTHR31604:SF2">
    <property type="entry name" value="PROTEIN SHI RELATED SEQUENCE 7"/>
    <property type="match status" value="1"/>
</dbReference>
<dbReference type="EMBL" id="JARAOO010000008">
    <property type="protein sequence ID" value="KAJ7957818.1"/>
    <property type="molecule type" value="Genomic_DNA"/>
</dbReference>
<dbReference type="NCBIfam" id="TIGR01624">
    <property type="entry name" value="LRP1_Cterm"/>
    <property type="match status" value="1"/>
</dbReference>
<dbReference type="InterPro" id="IPR006511">
    <property type="entry name" value="SHI_C"/>
</dbReference>